<keyword evidence="4 6" id="KW-1133">Transmembrane helix</keyword>
<evidence type="ECO:0000256" key="2">
    <source>
        <dbReference type="ARBA" id="ARBA00022475"/>
    </source>
</evidence>
<dbReference type="EMBL" id="JBHMDM010000001">
    <property type="protein sequence ID" value="MFB9375930.1"/>
    <property type="molecule type" value="Genomic_DNA"/>
</dbReference>
<dbReference type="InterPro" id="IPR025202">
    <property type="entry name" value="PLD-like_dom"/>
</dbReference>
<dbReference type="PANTHER" id="PTHR21248:SF22">
    <property type="entry name" value="PHOSPHOLIPASE D"/>
    <property type="match status" value="1"/>
</dbReference>
<evidence type="ECO:0000256" key="4">
    <source>
        <dbReference type="ARBA" id="ARBA00022989"/>
    </source>
</evidence>
<feature type="transmembrane region" description="Helical" evidence="6">
    <location>
        <begin position="33"/>
        <end position="52"/>
    </location>
</feature>
<comment type="subcellular location">
    <subcellularLocation>
        <location evidence="1">Cell membrane</location>
        <topology evidence="1">Multi-pass membrane protein</topology>
    </subcellularLocation>
</comment>
<accession>A0ABV5LPB0</accession>
<feature type="domain" description="PLD phosphodiesterase" evidence="7">
    <location>
        <begin position="210"/>
        <end position="237"/>
    </location>
</feature>
<comment type="caution">
    <text evidence="8">The sequence shown here is derived from an EMBL/GenBank/DDBJ whole genome shotgun (WGS) entry which is preliminary data.</text>
</comment>
<dbReference type="Pfam" id="PF13091">
    <property type="entry name" value="PLDc_2"/>
    <property type="match status" value="2"/>
</dbReference>
<evidence type="ECO:0000256" key="1">
    <source>
        <dbReference type="ARBA" id="ARBA00004651"/>
    </source>
</evidence>
<gene>
    <name evidence="8" type="ORF">ACFFVI_03005</name>
</gene>
<feature type="domain" description="PLD phosphodiesterase" evidence="7">
    <location>
        <begin position="406"/>
        <end position="433"/>
    </location>
</feature>
<dbReference type="SUPFAM" id="SSF56024">
    <property type="entry name" value="Phospholipase D/nuclease"/>
    <property type="match status" value="2"/>
</dbReference>
<proteinExistence type="predicted"/>
<keyword evidence="5 6" id="KW-0472">Membrane</keyword>
<protein>
    <submittedName>
        <fullName evidence="8">Phosphatidylserine/phosphatidylglycerophosphate/ cardiolipin synthase family protein</fullName>
    </submittedName>
</protein>
<keyword evidence="9" id="KW-1185">Reference proteome</keyword>
<evidence type="ECO:0000259" key="7">
    <source>
        <dbReference type="PROSITE" id="PS50035"/>
    </source>
</evidence>
<evidence type="ECO:0000256" key="6">
    <source>
        <dbReference type="SAM" id="Phobius"/>
    </source>
</evidence>
<evidence type="ECO:0000256" key="5">
    <source>
        <dbReference type="ARBA" id="ARBA00023136"/>
    </source>
</evidence>
<dbReference type="PANTHER" id="PTHR21248">
    <property type="entry name" value="CARDIOLIPIN SYNTHASE"/>
    <property type="match status" value="1"/>
</dbReference>
<evidence type="ECO:0000313" key="8">
    <source>
        <dbReference type="EMBL" id="MFB9375930.1"/>
    </source>
</evidence>
<sequence>MLSELLVVADFLIKVVALGTVPEDRRPGSSSAWLLLIFFIPLVGLPLFLLLGSPSVRGRRHRVQQQVNAVIAERLVDVPLLPEGQVADTHLRSVLGLNRRLTSFPCAAGENRGLVAQDELVAELVAQVRAADSWVHVEFYIAALDATTEPFFAALGDAVRRGVRVRFLFDHLGARGYPGYHRMLRRLDADGVQWRRMMPIDPLRRRWRRPDLRNHRKLVVVDGRVAVLGSQNLIDPGYLRARNTRRGRRWVDLNVVLTGPVVQAVDAVFATDWFIETGESVVGIDVALPALEAPGRPGAGLRDDRDGTPSGGLYQVVPSGPGFPTEPNLRLFTALIHDATSTVSIVSPYFVPDEALEHAITSAVYRGVAVELFVSERADQFMVHHAQRSYYGALLRAGVRIHRLPAPAVLHSKFLVVDSRIAVFGSSNMDMRSFQLNYEVSLLGLEPSFVTALEERAAGYRSASLELTVGEWARRSLLERYLDNAMRLTAAVP</sequence>
<dbReference type="RefSeq" id="WP_380139674.1">
    <property type="nucleotide sequence ID" value="NZ_JBHLUI010000012.1"/>
</dbReference>
<dbReference type="Pfam" id="PF13396">
    <property type="entry name" value="PLDc_N"/>
    <property type="match status" value="1"/>
</dbReference>
<dbReference type="Gene3D" id="3.30.870.10">
    <property type="entry name" value="Endonuclease Chain A"/>
    <property type="match status" value="2"/>
</dbReference>
<dbReference type="InterPro" id="IPR027379">
    <property type="entry name" value="CLS_N"/>
</dbReference>
<reference evidence="8 9" key="1">
    <citation type="submission" date="2024-09" db="EMBL/GenBank/DDBJ databases">
        <authorList>
            <person name="Sun Q."/>
            <person name="Mori K."/>
        </authorList>
    </citation>
    <scope>NUCLEOTIDE SEQUENCE [LARGE SCALE GENOMIC DNA]</scope>
    <source>
        <strain evidence="8 9">TISTR 1856</strain>
    </source>
</reference>
<name>A0ABV5LPB0_9ACTN</name>
<organism evidence="8 9">
    <name type="scientific">Kineococcus gynurae</name>
    <dbReference type="NCBI Taxonomy" id="452979"/>
    <lineage>
        <taxon>Bacteria</taxon>
        <taxon>Bacillati</taxon>
        <taxon>Actinomycetota</taxon>
        <taxon>Actinomycetes</taxon>
        <taxon>Kineosporiales</taxon>
        <taxon>Kineosporiaceae</taxon>
        <taxon>Kineococcus</taxon>
    </lineage>
</organism>
<keyword evidence="3 6" id="KW-0812">Transmembrane</keyword>
<dbReference type="InterPro" id="IPR001736">
    <property type="entry name" value="PLipase_D/transphosphatidylase"/>
</dbReference>
<keyword evidence="2" id="KW-1003">Cell membrane</keyword>
<dbReference type="Proteomes" id="UP001589748">
    <property type="component" value="Unassembled WGS sequence"/>
</dbReference>
<evidence type="ECO:0000256" key="3">
    <source>
        <dbReference type="ARBA" id="ARBA00022692"/>
    </source>
</evidence>
<dbReference type="PROSITE" id="PS50035">
    <property type="entry name" value="PLD"/>
    <property type="match status" value="2"/>
</dbReference>
<evidence type="ECO:0000313" key="9">
    <source>
        <dbReference type="Proteomes" id="UP001589748"/>
    </source>
</evidence>
<dbReference type="SMART" id="SM00155">
    <property type="entry name" value="PLDc"/>
    <property type="match status" value="2"/>
</dbReference>